<sequence>GGSSLLVDADWNPSASDNLTTKLINAVSGAKAASNSPLACFVWIQGEADRGKTSRLTEYSNNLGEITTRVRIAGGNSSARIAVVELSYGADGLDVSNTDSFRAMQQAFVAADPHASLIDTDDLTKVDNVHYDTASIMTLGNRIYNACNNTDTTKPTVSLTAPADGATVSGTVTISASASDNVGVVGVQFKVDGVNVGAEDTTAPYSIAVAKDAAGNTASTAGRSVTVSNNVVTTPTIEGPQKSAVDALKGWTVTGGDPASTFTINWGDGTARSQTKTFGEKVWHTYRSGGSYSLTAEVTRPGGAKVTAQSAVIVTPLKYLFCDIKRPVAKRQWNLSQSNYRQVIDAFKSELGCNGIRFGIDSKTLSGDTSKIAPDSTPESYTQLYRDAYAYARQKNLLIYANMLPEKDVLNFGGDETLWADTVVAYTNHFCPDFVGPFNEEGVPRSGLMRNVAVKVKADLASSPCKAKLVGPDNGTTDGAARIMNTQYRTDFLSTFTIVSAHNNGNYGQFPQFGVRVASKDDWLALDTAAGGHPVWASESGADWSVIDPATSKEYGVTAIVDSGVVSGLVLYMAPNMLEASGST</sequence>
<dbReference type="SUPFAM" id="SSF52266">
    <property type="entry name" value="SGNH hydrolase"/>
    <property type="match status" value="1"/>
</dbReference>
<dbReference type="InterPro" id="IPR036514">
    <property type="entry name" value="SGNH_hydro_sf"/>
</dbReference>
<gene>
    <name evidence="3" type="ORF">UY59_C0030G0008</name>
</gene>
<dbReference type="PROSITE" id="PS50093">
    <property type="entry name" value="PKD"/>
    <property type="match status" value="1"/>
</dbReference>
<dbReference type="EMBL" id="LCQO01000030">
    <property type="protein sequence ID" value="KKW17725.1"/>
    <property type="molecule type" value="Genomic_DNA"/>
</dbReference>
<protein>
    <submittedName>
        <fullName evidence="3">Esterase, PHB depolymerase family</fullName>
    </submittedName>
</protein>
<dbReference type="InterPro" id="IPR005181">
    <property type="entry name" value="SASA"/>
</dbReference>
<dbReference type="GO" id="GO:0016787">
    <property type="term" value="F:hydrolase activity"/>
    <property type="evidence" value="ECO:0007669"/>
    <property type="project" value="UniProtKB-KW"/>
</dbReference>
<dbReference type="InterPro" id="IPR000601">
    <property type="entry name" value="PKD_dom"/>
</dbReference>
<feature type="domain" description="PKD" evidence="2">
    <location>
        <begin position="256"/>
        <end position="315"/>
    </location>
</feature>
<dbReference type="Gene3D" id="2.60.40.10">
    <property type="entry name" value="Immunoglobulins"/>
    <property type="match status" value="2"/>
</dbReference>
<proteinExistence type="predicted"/>
<accession>A0A0G1WGJ3</accession>
<dbReference type="AlphaFoldDB" id="A0A0G1WGJ3"/>
<feature type="non-terminal residue" evidence="3">
    <location>
        <position position="1"/>
    </location>
</feature>
<dbReference type="InterPro" id="IPR013783">
    <property type="entry name" value="Ig-like_fold"/>
</dbReference>
<dbReference type="Proteomes" id="UP000034057">
    <property type="component" value="Unassembled WGS sequence"/>
</dbReference>
<evidence type="ECO:0000259" key="2">
    <source>
        <dbReference type="PROSITE" id="PS50093"/>
    </source>
</evidence>
<dbReference type="Pfam" id="PF17957">
    <property type="entry name" value="Big_7"/>
    <property type="match status" value="1"/>
</dbReference>
<reference evidence="3 4" key="1">
    <citation type="journal article" date="2015" name="Nature">
        <title>rRNA introns, odd ribosomes, and small enigmatic genomes across a large radiation of phyla.</title>
        <authorList>
            <person name="Brown C.T."/>
            <person name="Hug L.A."/>
            <person name="Thomas B.C."/>
            <person name="Sharon I."/>
            <person name="Castelle C.J."/>
            <person name="Singh A."/>
            <person name="Wilkins M.J."/>
            <person name="Williams K.H."/>
            <person name="Banfield J.F."/>
        </authorList>
    </citation>
    <scope>NUCLEOTIDE SEQUENCE [LARGE SCALE GENOMIC DNA]</scope>
</reference>
<keyword evidence="1" id="KW-0378">Hydrolase</keyword>
<dbReference type="Pfam" id="PF03629">
    <property type="entry name" value="SASA"/>
    <property type="match status" value="1"/>
</dbReference>
<dbReference type="InterPro" id="IPR035986">
    <property type="entry name" value="PKD_dom_sf"/>
</dbReference>
<comment type="caution">
    <text evidence="3">The sequence shown here is derived from an EMBL/GenBank/DDBJ whole genome shotgun (WGS) entry which is preliminary data.</text>
</comment>
<dbReference type="CDD" id="cd00146">
    <property type="entry name" value="PKD"/>
    <property type="match status" value="1"/>
</dbReference>
<dbReference type="SUPFAM" id="SSF49299">
    <property type="entry name" value="PKD domain"/>
    <property type="match status" value="1"/>
</dbReference>
<organism evidence="3 4">
    <name type="scientific">Candidatus Kaiserbacteria bacterium GW2011_GWA1_50_28</name>
    <dbReference type="NCBI Taxonomy" id="1618668"/>
    <lineage>
        <taxon>Bacteria</taxon>
        <taxon>Candidatus Kaiseribacteriota</taxon>
    </lineage>
</organism>
<evidence type="ECO:0000256" key="1">
    <source>
        <dbReference type="ARBA" id="ARBA00022801"/>
    </source>
</evidence>
<dbReference type="Gene3D" id="3.40.50.1110">
    <property type="entry name" value="SGNH hydrolase"/>
    <property type="match status" value="1"/>
</dbReference>
<name>A0A0G1WGJ3_9BACT</name>
<evidence type="ECO:0000313" key="3">
    <source>
        <dbReference type="EMBL" id="KKW17725.1"/>
    </source>
</evidence>
<evidence type="ECO:0000313" key="4">
    <source>
        <dbReference type="Proteomes" id="UP000034057"/>
    </source>
</evidence>